<dbReference type="RefSeq" id="WP_236097591.1">
    <property type="nucleotide sequence ID" value="NZ_JAKGUD010000001.1"/>
</dbReference>
<evidence type="ECO:0000313" key="1">
    <source>
        <dbReference type="EMBL" id="MCF4141260.1"/>
    </source>
</evidence>
<dbReference type="Pfam" id="PF02572">
    <property type="entry name" value="CobA_CobO_BtuR"/>
    <property type="match status" value="1"/>
</dbReference>
<name>A0ABS9EN12_9BACT</name>
<dbReference type="PANTHER" id="PTHR46638">
    <property type="entry name" value="CORRINOID ADENOSYLTRANSFERASE"/>
    <property type="match status" value="1"/>
</dbReference>
<evidence type="ECO:0000313" key="2">
    <source>
        <dbReference type="Proteomes" id="UP001200430"/>
    </source>
</evidence>
<gene>
    <name evidence="1" type="ORF">L2W38_00300</name>
</gene>
<keyword evidence="2" id="KW-1185">Reference proteome</keyword>
<accession>A0ABS9EN12</accession>
<dbReference type="PANTHER" id="PTHR46638:SF1">
    <property type="entry name" value="CORRINOID ADENOSYLTRANSFERASE"/>
    <property type="match status" value="1"/>
</dbReference>
<dbReference type="SUPFAM" id="SSF52540">
    <property type="entry name" value="P-loop containing nucleoside triphosphate hydrolases"/>
    <property type="match status" value="1"/>
</dbReference>
<dbReference type="InterPro" id="IPR003724">
    <property type="entry name" value="CblAdoTrfase_CobA"/>
</dbReference>
<organism evidence="1 2">
    <name type="scientific">Dethiosulfovibrio marinus</name>
    <dbReference type="NCBI Taxonomy" id="133532"/>
    <lineage>
        <taxon>Bacteria</taxon>
        <taxon>Thermotogati</taxon>
        <taxon>Synergistota</taxon>
        <taxon>Synergistia</taxon>
        <taxon>Synergistales</taxon>
        <taxon>Dethiosulfovibrionaceae</taxon>
        <taxon>Dethiosulfovibrio</taxon>
    </lineage>
</organism>
<proteinExistence type="predicted"/>
<reference evidence="1 2" key="1">
    <citation type="submission" date="2022-01" db="EMBL/GenBank/DDBJ databases">
        <title>Dethiosulfovibrio faecalis sp. nov., a novel proteolytic, non-sulfur-reducing bacterium isolated from a marine aquaculture solid waste bioreactor.</title>
        <authorList>
            <person name="Grabowski S."/>
            <person name="Apolinario E."/>
            <person name="Schneider N."/>
            <person name="Marshall C.W."/>
            <person name="Sowers K.R."/>
        </authorList>
    </citation>
    <scope>NUCLEOTIDE SEQUENCE [LARGE SCALE GENOMIC DNA]</scope>
    <source>
        <strain evidence="1 2">DSM 12537</strain>
    </source>
</reference>
<dbReference type="Gene3D" id="3.40.50.300">
    <property type="entry name" value="P-loop containing nucleotide triphosphate hydrolases"/>
    <property type="match status" value="1"/>
</dbReference>
<dbReference type="EMBL" id="JAKGUD010000001">
    <property type="protein sequence ID" value="MCF4141260.1"/>
    <property type="molecule type" value="Genomic_DNA"/>
</dbReference>
<dbReference type="PIRSF" id="PIRSF015617">
    <property type="entry name" value="Adensltrnsf_CobA"/>
    <property type="match status" value="1"/>
</dbReference>
<protein>
    <submittedName>
        <fullName evidence="1">Cob(I)yrinic acid a,c-diamide adenosyltransferase</fullName>
    </submittedName>
</protein>
<dbReference type="Proteomes" id="UP001200430">
    <property type="component" value="Unassembled WGS sequence"/>
</dbReference>
<comment type="caution">
    <text evidence="1">The sequence shown here is derived from an EMBL/GenBank/DDBJ whole genome shotgun (WGS) entry which is preliminary data.</text>
</comment>
<dbReference type="InterPro" id="IPR027417">
    <property type="entry name" value="P-loop_NTPase"/>
</dbReference>
<sequence length="171" mass="18545">MKKGYLSVNTGDGKGKTTAAVGQALRALGAGYSVYVGQFLKSDRSGEIRILREISSKVVTETYGIERNVGSPMTGRDREAAKEGLTRLKKAIDDGYDLVIADEILVAMSSGLLEESELLDLMKSKPESVELVMTGRGATQAIIGRADVVTEMVEIKHHYRLGVQAREGIER</sequence>